<evidence type="ECO:0000313" key="3">
    <source>
        <dbReference type="EMBL" id="GAH75148.1"/>
    </source>
</evidence>
<organism evidence="3">
    <name type="scientific">marine sediment metagenome</name>
    <dbReference type="NCBI Taxonomy" id="412755"/>
    <lineage>
        <taxon>unclassified sequences</taxon>
        <taxon>metagenomes</taxon>
        <taxon>ecological metagenomes</taxon>
    </lineage>
</organism>
<dbReference type="InterPro" id="IPR050132">
    <property type="entry name" value="Gln/Glu-tRNA_Ligase"/>
</dbReference>
<evidence type="ECO:0000259" key="2">
    <source>
        <dbReference type="Pfam" id="PF20974"/>
    </source>
</evidence>
<feature type="domain" description="tRNA synthetases class I (E and Q) anti-codon binding" evidence="2">
    <location>
        <begin position="4"/>
        <end position="49"/>
    </location>
</feature>
<evidence type="ECO:0000256" key="1">
    <source>
        <dbReference type="ARBA" id="ARBA00022917"/>
    </source>
</evidence>
<dbReference type="PANTHER" id="PTHR43097">
    <property type="entry name" value="GLUTAMINE-TRNA LIGASE"/>
    <property type="match status" value="1"/>
</dbReference>
<dbReference type="Gene3D" id="2.40.240.10">
    <property type="entry name" value="Ribosomal Protein L25, Chain P"/>
    <property type="match status" value="1"/>
</dbReference>
<dbReference type="GO" id="GO:0006425">
    <property type="term" value="P:glutaminyl-tRNA aminoacylation"/>
    <property type="evidence" value="ECO:0007669"/>
    <property type="project" value="TreeGrafter"/>
</dbReference>
<dbReference type="AlphaFoldDB" id="X1JZ93"/>
<reference evidence="3" key="1">
    <citation type="journal article" date="2014" name="Front. Microbiol.">
        <title>High frequency of phylogenetically diverse reductive dehalogenase-homologous genes in deep subseafloor sedimentary metagenomes.</title>
        <authorList>
            <person name="Kawai M."/>
            <person name="Futagami T."/>
            <person name="Toyoda A."/>
            <person name="Takaki Y."/>
            <person name="Nishi S."/>
            <person name="Hori S."/>
            <person name="Arai W."/>
            <person name="Tsubouchi T."/>
            <person name="Morono Y."/>
            <person name="Uchiyama I."/>
            <person name="Ito T."/>
            <person name="Fujiyama A."/>
            <person name="Inagaki F."/>
            <person name="Takami H."/>
        </authorList>
    </citation>
    <scope>NUCLEOTIDE SEQUENCE</scope>
    <source>
        <strain evidence="3">Expedition CK06-06</strain>
    </source>
</reference>
<dbReference type="GO" id="GO:0005829">
    <property type="term" value="C:cytosol"/>
    <property type="evidence" value="ECO:0007669"/>
    <property type="project" value="TreeGrafter"/>
</dbReference>
<dbReference type="InterPro" id="IPR011035">
    <property type="entry name" value="Ribosomal_bL25/Gln-tRNA_synth"/>
</dbReference>
<dbReference type="InterPro" id="IPR049437">
    <property type="entry name" value="tRNA-synt_1c_C2"/>
</dbReference>
<proteinExistence type="predicted"/>
<dbReference type="SUPFAM" id="SSF50715">
    <property type="entry name" value="Ribosomal protein L25-like"/>
    <property type="match status" value="1"/>
</dbReference>
<dbReference type="PANTHER" id="PTHR43097:SF5">
    <property type="entry name" value="GLUTAMATE--TRNA LIGASE"/>
    <property type="match status" value="1"/>
</dbReference>
<dbReference type="GO" id="GO:0004819">
    <property type="term" value="F:glutamine-tRNA ligase activity"/>
    <property type="evidence" value="ECO:0007669"/>
    <property type="project" value="TreeGrafter"/>
</dbReference>
<comment type="caution">
    <text evidence="3">The sequence shown here is derived from an EMBL/GenBank/DDBJ whole genome shotgun (WGS) entry which is preliminary data.</text>
</comment>
<sequence length="80" mass="9282">MGKKDTDFKEFLNPNSLEVLTSCKVEPALRNLKPFDRFQFERLGYFCIDSNTTGENLVINRTVGLRDTWAKIQKKQQIGK</sequence>
<dbReference type="InterPro" id="IPR020056">
    <property type="entry name" value="Rbsml_bL25/Gln-tRNA_synth_N"/>
</dbReference>
<protein>
    <recommendedName>
        <fullName evidence="2">tRNA synthetases class I (E and Q) anti-codon binding domain-containing protein</fullName>
    </recommendedName>
</protein>
<dbReference type="EMBL" id="BARU01028870">
    <property type="protein sequence ID" value="GAH75148.1"/>
    <property type="molecule type" value="Genomic_DNA"/>
</dbReference>
<keyword evidence="1" id="KW-0648">Protein biosynthesis</keyword>
<dbReference type="Pfam" id="PF20974">
    <property type="entry name" value="tRNA-synt_1c_C2"/>
    <property type="match status" value="1"/>
</dbReference>
<gene>
    <name evidence="3" type="ORF">S03H2_46028</name>
</gene>
<accession>X1JZ93</accession>
<name>X1JZ93_9ZZZZ</name>